<dbReference type="EMBL" id="LGRX02035577">
    <property type="protein sequence ID" value="KAK3234010.1"/>
    <property type="molecule type" value="Genomic_DNA"/>
</dbReference>
<dbReference type="PANTHER" id="PTHR43656">
    <property type="entry name" value="BINDING OXIDOREDUCTASE, PUTATIVE (AFU_ORTHOLOGUE AFUA_2G08260)-RELATED"/>
    <property type="match status" value="1"/>
</dbReference>
<feature type="domain" description="NADH:flavin oxidoreductase/NADH oxidase N-terminal" evidence="4">
    <location>
        <begin position="10"/>
        <end position="341"/>
    </location>
</feature>
<sequence length="445" mass="49373">MAPLSTILAEPLKLPCGVVVPNRLVKAALTEGLADEWNRATDELCTLYRGWSEEGCGLLITGNVQVDRNFMERAGNVAIDGPQSRDSLCRLENFAAAAKSGGSLVFMQIGHAGRQTEKRVNKHAVGPSGIAFDDANPEAPSDCTTRALSFREILDIQTRFVQAALVAKQCGFDGVQIHSAHGYLLSSFLNPLANQRDDSFGGSLENRSRLLLDTISEVRKAVGTTYPVSVKINSADFQKGGFSVEECEQVAHWLDLAGIDFLELSGGNYENPVLVTGSWKNPGTNQSSIRREAYFLEFADGIRRALKNTPLMVTGGFRSKAFMEKCLTAGDCNLIGVGRPLCGGMHKVCKKLLAGEILVLPEYEHSLLFPWWAYPLFLFKIGAVMKFALQQMWYYHNTILLAAGKETAYYRNFWHFLKVRSYDNNKAMRLKELDCEGYVHRPQKK</sequence>
<keyword evidence="6" id="KW-1185">Reference proteome</keyword>
<comment type="similarity">
    <text evidence="1">Belongs to the NADH:flavin oxidoreductase/NADH oxidase family.</text>
</comment>
<reference evidence="5 6" key="1">
    <citation type="journal article" date="2015" name="Genome Biol. Evol.">
        <title>Comparative Genomics of a Bacterivorous Green Alga Reveals Evolutionary Causalities and Consequences of Phago-Mixotrophic Mode of Nutrition.</title>
        <authorList>
            <person name="Burns J.A."/>
            <person name="Paasch A."/>
            <person name="Narechania A."/>
            <person name="Kim E."/>
        </authorList>
    </citation>
    <scope>NUCLEOTIDE SEQUENCE [LARGE SCALE GENOMIC DNA]</scope>
    <source>
        <strain evidence="5 6">PLY_AMNH</strain>
    </source>
</reference>
<proteinExistence type="inferred from homology"/>
<evidence type="ECO:0000259" key="4">
    <source>
        <dbReference type="Pfam" id="PF00724"/>
    </source>
</evidence>
<dbReference type="SUPFAM" id="SSF51395">
    <property type="entry name" value="FMN-linked oxidoreductases"/>
    <property type="match status" value="1"/>
</dbReference>
<dbReference type="InterPro" id="IPR051799">
    <property type="entry name" value="NADH_flavin_oxidoreductase"/>
</dbReference>
<name>A0AAE0EPG7_9CHLO</name>
<evidence type="ECO:0000256" key="1">
    <source>
        <dbReference type="ARBA" id="ARBA00005979"/>
    </source>
</evidence>
<dbReference type="AlphaFoldDB" id="A0AAE0EPG7"/>
<dbReference type="Pfam" id="PF00724">
    <property type="entry name" value="Oxidored_FMN"/>
    <property type="match status" value="1"/>
</dbReference>
<evidence type="ECO:0000256" key="3">
    <source>
        <dbReference type="ARBA" id="ARBA00023002"/>
    </source>
</evidence>
<protein>
    <recommendedName>
        <fullName evidence="4">NADH:flavin oxidoreductase/NADH oxidase N-terminal domain-containing protein</fullName>
    </recommendedName>
</protein>
<keyword evidence="3" id="KW-0560">Oxidoreductase</keyword>
<comment type="caution">
    <text evidence="5">The sequence shown here is derived from an EMBL/GenBank/DDBJ whole genome shotgun (WGS) entry which is preliminary data.</text>
</comment>
<dbReference type="InterPro" id="IPR001155">
    <property type="entry name" value="OxRdtase_FMN_N"/>
</dbReference>
<keyword evidence="2" id="KW-0285">Flavoprotein</keyword>
<dbReference type="CDD" id="cd04733">
    <property type="entry name" value="OYE_like_2_FMN"/>
    <property type="match status" value="1"/>
</dbReference>
<organism evidence="5 6">
    <name type="scientific">Cymbomonas tetramitiformis</name>
    <dbReference type="NCBI Taxonomy" id="36881"/>
    <lineage>
        <taxon>Eukaryota</taxon>
        <taxon>Viridiplantae</taxon>
        <taxon>Chlorophyta</taxon>
        <taxon>Pyramimonadophyceae</taxon>
        <taxon>Pyramimonadales</taxon>
        <taxon>Pyramimonadaceae</taxon>
        <taxon>Cymbomonas</taxon>
    </lineage>
</organism>
<evidence type="ECO:0000313" key="5">
    <source>
        <dbReference type="EMBL" id="KAK3234010.1"/>
    </source>
</evidence>
<evidence type="ECO:0000256" key="2">
    <source>
        <dbReference type="ARBA" id="ARBA00022630"/>
    </source>
</evidence>
<dbReference type="Gene3D" id="3.20.20.70">
    <property type="entry name" value="Aldolase class I"/>
    <property type="match status" value="1"/>
</dbReference>
<dbReference type="GO" id="GO:0010181">
    <property type="term" value="F:FMN binding"/>
    <property type="evidence" value="ECO:0007669"/>
    <property type="project" value="InterPro"/>
</dbReference>
<dbReference type="GO" id="GO:0016491">
    <property type="term" value="F:oxidoreductase activity"/>
    <property type="evidence" value="ECO:0007669"/>
    <property type="project" value="UniProtKB-KW"/>
</dbReference>
<accession>A0AAE0EPG7</accession>
<evidence type="ECO:0000313" key="6">
    <source>
        <dbReference type="Proteomes" id="UP001190700"/>
    </source>
</evidence>
<dbReference type="Proteomes" id="UP001190700">
    <property type="component" value="Unassembled WGS sequence"/>
</dbReference>
<dbReference type="PANTHER" id="PTHR43656:SF2">
    <property type="entry name" value="BINDING OXIDOREDUCTASE, PUTATIVE (AFU_ORTHOLOGUE AFUA_2G08260)-RELATED"/>
    <property type="match status" value="1"/>
</dbReference>
<gene>
    <name evidence="5" type="ORF">CYMTET_55723</name>
</gene>
<dbReference type="InterPro" id="IPR013785">
    <property type="entry name" value="Aldolase_TIM"/>
</dbReference>